<evidence type="ECO:0000256" key="3">
    <source>
        <dbReference type="ARBA" id="ARBA00022723"/>
    </source>
</evidence>
<sequence>MGKAESDLASAGLPPDSRVASRRLANGLWIMAAQVPRARQSRLVGAAGVGYLDDPPDCRGLAHLLEHGLFLGSGRWPGRSALARWVGTLGGRYNAHTGEGVTDLHLHLPADAAEAGLARLVDLLGFPRFEPGAIADEVEVLEAEFRARLDDPALHRLAALGRLFDPGHPAAACHAGNRDTLGGDHRELVARLRDFHARHYRAGRMALVMLGPQPTDEQLGLLERHGRRLPVTAADTTDTPPPDRWRWATPRGVAWYPPRSQPSLPAAGTLELLWPLPGTTADACALPLQAIGSQLNDGALTATLQRAYGVQELVVSTAPEGTGPALCLAIDLVEPPADIAPLVATCQRALRQAYRRTAIIPPPARAVDLDAWPREQARRLSLRPDASTSTPMARDRSPLSAWLAPDQCRLLWREGAERPTGTWRQTEETATPWRPLDLSCPSPALALPEVPAPLPPRGDLIDRPVGQEADDRPTAGLLYRDARLSLWWDGLDWPTREGETGWCLGWPAAAAGHDARLRDWQRRTLALRQAAGDSGQALTLGSDARGDWLMARGSPAGLASLVDQALDDWMASSAVTAPTGPASSRGLLAQQMLDRLATRPSPCPPGAMPSLLCWARGDMSAPEAQGTARGFAERLSHAWRASPPPEVPQGDGQDMTWLAPQGDDRALLLEVEGVDDGPRMRWLLQLLAHCHDAAFHREMRQRRGLGYVAAVRYRESSGWPRLGYVVQSPKASVETLRQAILAFLDAEAVRLARPDAPQLERLRRGLLARQGPPETHDEAIERAWQALRRTSSDNVSPPDWHLAPWQQERAALESLTAADLEGLASALARGTLPMRWWAHAPVSPCPPSSQRCPPAT</sequence>
<dbReference type="InterPro" id="IPR050626">
    <property type="entry name" value="Peptidase_M16"/>
</dbReference>
<evidence type="ECO:0000256" key="5">
    <source>
        <dbReference type="ARBA" id="ARBA00022833"/>
    </source>
</evidence>
<dbReference type="Pfam" id="PF00675">
    <property type="entry name" value="Peptidase_M16"/>
    <property type="match status" value="1"/>
</dbReference>
<protein>
    <submittedName>
        <fullName evidence="10">Insulinase family protein</fullName>
    </submittedName>
</protein>
<evidence type="ECO:0000256" key="2">
    <source>
        <dbReference type="ARBA" id="ARBA00022670"/>
    </source>
</evidence>
<dbReference type="Gene3D" id="3.30.830.10">
    <property type="entry name" value="Metalloenzyme, LuxS/M16 peptidase-like"/>
    <property type="match status" value="2"/>
</dbReference>
<keyword evidence="6" id="KW-0482">Metalloprotease</keyword>
<keyword evidence="3" id="KW-0479">Metal-binding</keyword>
<dbReference type="RefSeq" id="WP_282734288.1">
    <property type="nucleotide sequence ID" value="NZ_JASCQP010000012.1"/>
</dbReference>
<evidence type="ECO:0000256" key="6">
    <source>
        <dbReference type="ARBA" id="ARBA00023049"/>
    </source>
</evidence>
<dbReference type="PANTHER" id="PTHR43690">
    <property type="entry name" value="NARDILYSIN"/>
    <property type="match status" value="1"/>
</dbReference>
<dbReference type="InterPro" id="IPR007863">
    <property type="entry name" value="Peptidase_M16_C"/>
</dbReference>
<dbReference type="EMBL" id="JASCQP010000012">
    <property type="protein sequence ID" value="MDI5890272.1"/>
    <property type="molecule type" value="Genomic_DNA"/>
</dbReference>
<dbReference type="Pfam" id="PF05193">
    <property type="entry name" value="Peptidase_M16_C"/>
    <property type="match status" value="1"/>
</dbReference>
<dbReference type="Proteomes" id="UP001225957">
    <property type="component" value="Unassembled WGS sequence"/>
</dbReference>
<name>A0ABT6UZZ3_9GAMM</name>
<dbReference type="InterPro" id="IPR011765">
    <property type="entry name" value="Pept_M16_N"/>
</dbReference>
<gene>
    <name evidence="10" type="ORF">QLQ83_04090</name>
</gene>
<evidence type="ECO:0000256" key="1">
    <source>
        <dbReference type="ARBA" id="ARBA00007261"/>
    </source>
</evidence>
<evidence type="ECO:0000259" key="9">
    <source>
        <dbReference type="Pfam" id="PF22456"/>
    </source>
</evidence>
<feature type="domain" description="Peptidase M16 C-terminal" evidence="8">
    <location>
        <begin position="190"/>
        <end position="305"/>
    </location>
</feature>
<feature type="domain" description="Peptidase M16 N-terminal" evidence="7">
    <location>
        <begin position="40"/>
        <end position="148"/>
    </location>
</feature>
<accession>A0ABT6UZZ3</accession>
<dbReference type="InterPro" id="IPR011249">
    <property type="entry name" value="Metalloenz_LuxS/M16"/>
</dbReference>
<proteinExistence type="inferred from homology"/>
<evidence type="ECO:0000313" key="11">
    <source>
        <dbReference type="Proteomes" id="UP001225957"/>
    </source>
</evidence>
<evidence type="ECO:0000259" key="7">
    <source>
        <dbReference type="Pfam" id="PF00675"/>
    </source>
</evidence>
<keyword evidence="11" id="KW-1185">Reference proteome</keyword>
<evidence type="ECO:0000259" key="8">
    <source>
        <dbReference type="Pfam" id="PF05193"/>
    </source>
</evidence>
<keyword evidence="5" id="KW-0862">Zinc</keyword>
<dbReference type="InterPro" id="IPR054734">
    <property type="entry name" value="PqqF-like_C_4"/>
</dbReference>
<keyword evidence="4" id="KW-0378">Hydrolase</keyword>
<organism evidence="10 11">
    <name type="scientific">Halomonas rhizosphaerae</name>
    <dbReference type="NCBI Taxonomy" id="3043296"/>
    <lineage>
        <taxon>Bacteria</taxon>
        <taxon>Pseudomonadati</taxon>
        <taxon>Pseudomonadota</taxon>
        <taxon>Gammaproteobacteria</taxon>
        <taxon>Oceanospirillales</taxon>
        <taxon>Halomonadaceae</taxon>
        <taxon>Halomonas</taxon>
    </lineage>
</organism>
<dbReference type="Pfam" id="PF22456">
    <property type="entry name" value="PqqF-like_C_4"/>
    <property type="match status" value="1"/>
</dbReference>
<dbReference type="SUPFAM" id="SSF63411">
    <property type="entry name" value="LuxS/MPP-like metallohydrolase"/>
    <property type="match status" value="2"/>
</dbReference>
<comment type="similarity">
    <text evidence="1">Belongs to the peptidase M16 family.</text>
</comment>
<feature type="domain" description="Coenzyme PQQ synthesis protein F-like C-terminal lobe" evidence="9">
    <location>
        <begin position="686"/>
        <end position="784"/>
    </location>
</feature>
<keyword evidence="2" id="KW-0645">Protease</keyword>
<reference evidence="10 11" key="1">
    <citation type="submission" date="2023-04" db="EMBL/GenBank/DDBJ databases">
        <title>Halomonas strains isolated from rhizosphere soil.</title>
        <authorList>
            <person name="Xu L."/>
            <person name="Sun J.-Q."/>
        </authorList>
    </citation>
    <scope>NUCLEOTIDE SEQUENCE [LARGE SCALE GENOMIC DNA]</scope>
    <source>
        <strain evidence="10 11">LR5S20</strain>
    </source>
</reference>
<dbReference type="PANTHER" id="PTHR43690:SF18">
    <property type="entry name" value="INSULIN-DEGRADING ENZYME-RELATED"/>
    <property type="match status" value="1"/>
</dbReference>
<evidence type="ECO:0000256" key="4">
    <source>
        <dbReference type="ARBA" id="ARBA00022801"/>
    </source>
</evidence>
<comment type="caution">
    <text evidence="10">The sequence shown here is derived from an EMBL/GenBank/DDBJ whole genome shotgun (WGS) entry which is preliminary data.</text>
</comment>
<evidence type="ECO:0000313" key="10">
    <source>
        <dbReference type="EMBL" id="MDI5890272.1"/>
    </source>
</evidence>